<dbReference type="AlphaFoldDB" id="B0RD92"/>
<dbReference type="Proteomes" id="UP000001318">
    <property type="component" value="Chromosome"/>
</dbReference>
<accession>B0RD92</accession>
<sequence length="495" mass="50546">MSYPAWGVRCSGERIDVATAPVSTAHPEGSPLSRSRARAHAPTPDLAAEALAQHAPVPAERPPLVGRRSVFLAAVGATAGAAVVAAPAVAPPASAAVVGDQSRVYYPEQFGFVPSAADHTKAMAAFFAALQKTGGRGILPPCEIRVTSTGIDYSSATWPKQPLSGAPYGYPAISIEGYGRRVTTIRQIAGSTGDVFKVQGKIGADAGPAANNKATVSLTGFSITGTRTGRHGLYLRSLLHCRITDIELNATGGAGVFFARAAFTAASDEYSYANVIEGLRVITAGTWGVDCDGVNAIDIVMRDTEIVNCTAGGIRIASTNARFENTRVIGCGAGNKAARGFVAIPTSNASSMVSELGINGMRLEGNSGAGGYQLEIGAGVGATVVGYNIVTGGDLGAHGIGVGLVDQGGRLAQDTFVGRGTMFMTPSKYPSQRVVVVGAFARDTRVERPSLPNNPDTPFASVVTDRGTRSVDGFGRPLTDPGTGSAPAAAAAPAG</sequence>
<proteinExistence type="predicted"/>
<organism evidence="2 3">
    <name type="scientific">Clavibacter sepedonicus</name>
    <name type="common">Clavibacter michiganensis subsp. sepedonicus</name>
    <dbReference type="NCBI Taxonomy" id="31964"/>
    <lineage>
        <taxon>Bacteria</taxon>
        <taxon>Bacillati</taxon>
        <taxon>Actinomycetota</taxon>
        <taxon>Actinomycetes</taxon>
        <taxon>Micrococcales</taxon>
        <taxon>Microbacteriaceae</taxon>
        <taxon>Clavibacter</taxon>
    </lineage>
</organism>
<name>B0RD92_CLASE</name>
<reference evidence="2 3" key="1">
    <citation type="journal article" date="2008" name="J. Bacteriol.">
        <title>Genome of the actinomycete plant pathogen Clavibacter michiganensis subsp. sepedonicus suggests recent niche adaptation.</title>
        <authorList>
            <person name="Bentley S.D."/>
            <person name="Corton C."/>
            <person name="Brown S.E."/>
            <person name="Barron A."/>
            <person name="Clark L."/>
            <person name="Doggett J."/>
            <person name="Harris B."/>
            <person name="Ormond D."/>
            <person name="Quail M.A."/>
            <person name="May G."/>
            <person name="Francis D."/>
            <person name="Knudson D."/>
            <person name="Parkhill J."/>
            <person name="Ishimaru C.A."/>
        </authorList>
    </citation>
    <scope>NUCLEOTIDE SEQUENCE [LARGE SCALE GENOMIC DNA]</scope>
    <source>
        <strain evidence="3">ATCC 33113 / DSM 20744 / JCM 9667 / LMG 2889 / ICMP 2535 / C-1</strain>
    </source>
</reference>
<gene>
    <name evidence="2" type="ordered locus">CMS0571</name>
</gene>
<keyword evidence="3" id="KW-1185">Reference proteome</keyword>
<feature type="region of interest" description="Disordered" evidence="1">
    <location>
        <begin position="19"/>
        <end position="43"/>
    </location>
</feature>
<dbReference type="SUPFAM" id="SSF51126">
    <property type="entry name" value="Pectin lyase-like"/>
    <property type="match status" value="1"/>
</dbReference>
<dbReference type="EMBL" id="AM849034">
    <property type="protein sequence ID" value="CAQ00691.1"/>
    <property type="molecule type" value="Genomic_DNA"/>
</dbReference>
<feature type="compositionally biased region" description="Low complexity" evidence="1">
    <location>
        <begin position="486"/>
        <end position="495"/>
    </location>
</feature>
<dbReference type="HOGENOM" id="CLU_588887_0_0_11"/>
<evidence type="ECO:0000313" key="2">
    <source>
        <dbReference type="EMBL" id="CAQ00691.1"/>
    </source>
</evidence>
<dbReference type="InterPro" id="IPR011050">
    <property type="entry name" value="Pectin_lyase_fold/virulence"/>
</dbReference>
<feature type="region of interest" description="Disordered" evidence="1">
    <location>
        <begin position="448"/>
        <end position="495"/>
    </location>
</feature>
<evidence type="ECO:0008006" key="4">
    <source>
        <dbReference type="Google" id="ProtNLM"/>
    </source>
</evidence>
<evidence type="ECO:0000313" key="3">
    <source>
        <dbReference type="Proteomes" id="UP000001318"/>
    </source>
</evidence>
<evidence type="ECO:0000256" key="1">
    <source>
        <dbReference type="SAM" id="MobiDB-lite"/>
    </source>
</evidence>
<dbReference type="KEGG" id="cms:CMS0571"/>
<protein>
    <recommendedName>
        <fullName evidence="4">Right handed beta helix domain-containing protein</fullName>
    </recommendedName>
</protein>